<dbReference type="Gramene" id="OMERI08G01580.2">
    <property type="protein sequence ID" value="OMERI08G01580.2"/>
    <property type="gene ID" value="OMERI08G01580"/>
</dbReference>
<feature type="region of interest" description="Disordered" evidence="1">
    <location>
        <begin position="1"/>
        <end position="28"/>
    </location>
</feature>
<reference evidence="2" key="1">
    <citation type="submission" date="2015-04" db="UniProtKB">
        <authorList>
            <consortium name="EnsemblPlants"/>
        </authorList>
    </citation>
    <scope>IDENTIFICATION</scope>
</reference>
<sequence>MTETPPESPAYLPVGATPSSPSSRPAPRGAKLHLTLARIYSPPPAASLTCSSRSLLESPCRARAINVVVVVNGGGRERRAAVAVAVEVRKSRGVVVLRRRRCGCRVWGLREGGSIQAAWTENLGEVTVLTSV</sequence>
<dbReference type="EnsemblPlants" id="OMERI08G01580.1">
    <property type="protein sequence ID" value="OMERI08G01580.1"/>
    <property type="gene ID" value="OMERI08G01580"/>
</dbReference>
<accession>A0A0E0EH92</accession>
<evidence type="ECO:0000256" key="1">
    <source>
        <dbReference type="SAM" id="MobiDB-lite"/>
    </source>
</evidence>
<feature type="compositionally biased region" description="Low complexity" evidence="1">
    <location>
        <begin position="18"/>
        <end position="28"/>
    </location>
</feature>
<organism evidence="2">
    <name type="scientific">Oryza meridionalis</name>
    <dbReference type="NCBI Taxonomy" id="40149"/>
    <lineage>
        <taxon>Eukaryota</taxon>
        <taxon>Viridiplantae</taxon>
        <taxon>Streptophyta</taxon>
        <taxon>Embryophyta</taxon>
        <taxon>Tracheophyta</taxon>
        <taxon>Spermatophyta</taxon>
        <taxon>Magnoliopsida</taxon>
        <taxon>Liliopsida</taxon>
        <taxon>Poales</taxon>
        <taxon>Poaceae</taxon>
        <taxon>BOP clade</taxon>
        <taxon>Oryzoideae</taxon>
        <taxon>Oryzeae</taxon>
        <taxon>Oryzinae</taxon>
        <taxon>Oryza</taxon>
    </lineage>
</organism>
<evidence type="ECO:0000313" key="2">
    <source>
        <dbReference type="EnsemblPlants" id="OMERI08G01580.2"/>
    </source>
</evidence>
<evidence type="ECO:0000313" key="3">
    <source>
        <dbReference type="Proteomes" id="UP000008021"/>
    </source>
</evidence>
<proteinExistence type="predicted"/>
<keyword evidence="3" id="KW-1185">Reference proteome</keyword>
<protein>
    <submittedName>
        <fullName evidence="2">Uncharacterized protein</fullName>
    </submittedName>
</protein>
<reference evidence="2" key="2">
    <citation type="submission" date="2018-05" db="EMBL/GenBank/DDBJ databases">
        <title>OmerRS3 (Oryza meridionalis Reference Sequence Version 3).</title>
        <authorList>
            <person name="Zhang J."/>
            <person name="Kudrna D."/>
            <person name="Lee S."/>
            <person name="Talag J."/>
            <person name="Welchert J."/>
            <person name="Wing R.A."/>
        </authorList>
    </citation>
    <scope>NUCLEOTIDE SEQUENCE [LARGE SCALE GENOMIC DNA]</scope>
    <source>
        <strain evidence="2">OR44</strain>
    </source>
</reference>
<dbReference type="EnsemblPlants" id="OMERI08G01580.2">
    <property type="protein sequence ID" value="OMERI08G01580.2"/>
    <property type="gene ID" value="OMERI08G01580"/>
</dbReference>
<dbReference type="Proteomes" id="UP000008021">
    <property type="component" value="Chromosome 8"/>
</dbReference>
<dbReference type="AlphaFoldDB" id="A0A0E0EH92"/>
<name>A0A0E0EH92_9ORYZ</name>
<dbReference type="Gramene" id="OMERI08G01580.1">
    <property type="protein sequence ID" value="OMERI08G01580.1"/>
    <property type="gene ID" value="OMERI08G01580"/>
</dbReference>
<dbReference type="HOGENOM" id="CLU_158258_0_0_1"/>